<dbReference type="Proteomes" id="UP001465976">
    <property type="component" value="Unassembled WGS sequence"/>
</dbReference>
<keyword evidence="1" id="KW-0732">Signal</keyword>
<proteinExistence type="predicted"/>
<protein>
    <submittedName>
        <fullName evidence="2">Uncharacterized protein</fullName>
    </submittedName>
</protein>
<dbReference type="EMBL" id="JBAHYK010000378">
    <property type="protein sequence ID" value="KAL0574662.1"/>
    <property type="molecule type" value="Genomic_DNA"/>
</dbReference>
<name>A0ABR3FH26_9AGAR</name>
<evidence type="ECO:0000313" key="3">
    <source>
        <dbReference type="Proteomes" id="UP001465976"/>
    </source>
</evidence>
<evidence type="ECO:0000313" key="2">
    <source>
        <dbReference type="EMBL" id="KAL0574662.1"/>
    </source>
</evidence>
<feature type="signal peptide" evidence="1">
    <location>
        <begin position="1"/>
        <end position="18"/>
    </location>
</feature>
<reference evidence="2 3" key="1">
    <citation type="submission" date="2024-02" db="EMBL/GenBank/DDBJ databases">
        <title>A draft genome for the cacao thread blight pathogen Marasmius crinis-equi.</title>
        <authorList>
            <person name="Cohen S.P."/>
            <person name="Baruah I.K."/>
            <person name="Amoako-Attah I."/>
            <person name="Bukari Y."/>
            <person name="Meinhardt L.W."/>
            <person name="Bailey B.A."/>
        </authorList>
    </citation>
    <scope>NUCLEOTIDE SEQUENCE [LARGE SCALE GENOMIC DNA]</scope>
    <source>
        <strain evidence="2 3">GH-76</strain>
    </source>
</reference>
<organism evidence="2 3">
    <name type="scientific">Marasmius crinis-equi</name>
    <dbReference type="NCBI Taxonomy" id="585013"/>
    <lineage>
        <taxon>Eukaryota</taxon>
        <taxon>Fungi</taxon>
        <taxon>Dikarya</taxon>
        <taxon>Basidiomycota</taxon>
        <taxon>Agaricomycotina</taxon>
        <taxon>Agaricomycetes</taxon>
        <taxon>Agaricomycetidae</taxon>
        <taxon>Agaricales</taxon>
        <taxon>Marasmiineae</taxon>
        <taxon>Marasmiaceae</taxon>
        <taxon>Marasmius</taxon>
    </lineage>
</organism>
<evidence type="ECO:0000256" key="1">
    <source>
        <dbReference type="SAM" id="SignalP"/>
    </source>
</evidence>
<accession>A0ABR3FH26</accession>
<keyword evidence="3" id="KW-1185">Reference proteome</keyword>
<sequence length="127" mass="13435">MLLAYPLAITLAIAFADALDVASISTQRSITPGQHVPVTWSRQQGDPTSFTFGRSVINSDKVDLIFATVSAEAGDTGGVVTAVIPDARQFVFVAGRESEGPFFVASQTLSVQNVDGPLITNVPFVHE</sequence>
<feature type="chain" id="PRO_5047207946" evidence="1">
    <location>
        <begin position="19"/>
        <end position="127"/>
    </location>
</feature>
<gene>
    <name evidence="2" type="ORF">V5O48_007309</name>
</gene>
<comment type="caution">
    <text evidence="2">The sequence shown here is derived from an EMBL/GenBank/DDBJ whole genome shotgun (WGS) entry which is preliminary data.</text>
</comment>